<reference evidence="4" key="1">
    <citation type="journal article" date="2019" name="Int. J. Syst. Evol. Microbiol.">
        <title>The Global Catalogue of Microorganisms (GCM) 10K type strain sequencing project: providing services to taxonomists for standard genome sequencing and annotation.</title>
        <authorList>
            <consortium name="The Broad Institute Genomics Platform"/>
            <consortium name="The Broad Institute Genome Sequencing Center for Infectious Disease"/>
            <person name="Wu L."/>
            <person name="Ma J."/>
        </authorList>
    </citation>
    <scope>NUCLEOTIDE SEQUENCE [LARGE SCALE GENOMIC DNA]</scope>
    <source>
        <strain evidence="4">KCTC 42899</strain>
    </source>
</reference>
<accession>A0ABV7R3I9</accession>
<dbReference type="EMBL" id="JBHRXJ010000004">
    <property type="protein sequence ID" value="MFC3527947.1"/>
    <property type="molecule type" value="Genomic_DNA"/>
</dbReference>
<dbReference type="Gene3D" id="3.40.50.80">
    <property type="entry name" value="Nucleotide-binding domain of ferredoxin-NADP reductase (FNR) module"/>
    <property type="match status" value="1"/>
</dbReference>
<dbReference type="RefSeq" id="WP_377743541.1">
    <property type="nucleotide sequence ID" value="NZ_JBHRXJ010000004.1"/>
</dbReference>
<comment type="caution">
    <text evidence="3">The sequence shown here is derived from an EMBL/GenBank/DDBJ whole genome shotgun (WGS) entry which is preliminary data.</text>
</comment>
<evidence type="ECO:0000313" key="4">
    <source>
        <dbReference type="Proteomes" id="UP001595721"/>
    </source>
</evidence>
<dbReference type="InterPro" id="IPR039261">
    <property type="entry name" value="FNR_nucleotide-bd"/>
</dbReference>
<proteinExistence type="inferred from homology"/>
<dbReference type="InterPro" id="IPR013113">
    <property type="entry name" value="SIP_FAD-bd"/>
</dbReference>
<dbReference type="CDD" id="cd06193">
    <property type="entry name" value="siderophore_interacting"/>
    <property type="match status" value="1"/>
</dbReference>
<dbReference type="InterPro" id="IPR007037">
    <property type="entry name" value="SIP_rossman_dom"/>
</dbReference>
<comment type="similarity">
    <text evidence="1">Belongs to the SIP oxidoreductase family.</text>
</comment>
<dbReference type="PANTHER" id="PTHR30157">
    <property type="entry name" value="FERRIC REDUCTASE, NADPH-DEPENDENT"/>
    <property type="match status" value="1"/>
</dbReference>
<keyword evidence="4" id="KW-1185">Reference proteome</keyword>
<sequence length="263" mass="28408">MTAPDTRRFPITLRALTVTAIEDLNPRMRRITLGGAQIGAFDAGGVAQPALQSLGPDDHVKLFFADPETGLLSLPRQGDGRLHWPEDPPAISREYTPRGFDPDSGRLVLDFVLHGHGVAGSWAAQARLGDVIHIGGPKASMLLPDARHYLLLGDETAIPAIANWLEMLPAEARVDAHILSAEPAARIALRAPRAARIAWHTHDPQDTEALVRLAGTPGRDSFVWAAGERGAITALRAHLTALDHPRDLTDLSNYWTLGEAAKD</sequence>
<evidence type="ECO:0000313" key="3">
    <source>
        <dbReference type="EMBL" id="MFC3527947.1"/>
    </source>
</evidence>
<evidence type="ECO:0000259" key="2">
    <source>
        <dbReference type="PROSITE" id="PS51384"/>
    </source>
</evidence>
<evidence type="ECO:0000256" key="1">
    <source>
        <dbReference type="ARBA" id="ARBA00035644"/>
    </source>
</evidence>
<dbReference type="Pfam" id="PF08021">
    <property type="entry name" value="FAD_binding_9"/>
    <property type="match status" value="1"/>
</dbReference>
<dbReference type="PROSITE" id="PS51384">
    <property type="entry name" value="FAD_FR"/>
    <property type="match status" value="1"/>
</dbReference>
<organism evidence="3 4">
    <name type="scientific">Paracoccus mangrovi</name>
    <dbReference type="NCBI Taxonomy" id="1715645"/>
    <lineage>
        <taxon>Bacteria</taxon>
        <taxon>Pseudomonadati</taxon>
        <taxon>Pseudomonadota</taxon>
        <taxon>Alphaproteobacteria</taxon>
        <taxon>Rhodobacterales</taxon>
        <taxon>Paracoccaceae</taxon>
        <taxon>Paracoccus</taxon>
    </lineage>
</organism>
<dbReference type="SUPFAM" id="SSF63380">
    <property type="entry name" value="Riboflavin synthase domain-like"/>
    <property type="match status" value="1"/>
</dbReference>
<protein>
    <submittedName>
        <fullName evidence="3">Siderophore-interacting protein</fullName>
    </submittedName>
</protein>
<dbReference type="InterPro" id="IPR017938">
    <property type="entry name" value="Riboflavin_synthase-like_b-brl"/>
</dbReference>
<dbReference type="PANTHER" id="PTHR30157:SF0">
    <property type="entry name" value="NADPH-DEPENDENT FERRIC-CHELATE REDUCTASE"/>
    <property type="match status" value="1"/>
</dbReference>
<dbReference type="InterPro" id="IPR039374">
    <property type="entry name" value="SIP_fam"/>
</dbReference>
<dbReference type="Gene3D" id="2.40.30.10">
    <property type="entry name" value="Translation factors"/>
    <property type="match status" value="1"/>
</dbReference>
<dbReference type="Proteomes" id="UP001595721">
    <property type="component" value="Unassembled WGS sequence"/>
</dbReference>
<dbReference type="Pfam" id="PF04954">
    <property type="entry name" value="SIP"/>
    <property type="match status" value="1"/>
</dbReference>
<name>A0ABV7R3I9_9RHOB</name>
<dbReference type="InterPro" id="IPR017927">
    <property type="entry name" value="FAD-bd_FR_type"/>
</dbReference>
<gene>
    <name evidence="3" type="ORF">ACFOMH_07125</name>
</gene>
<feature type="domain" description="FAD-binding FR-type" evidence="2">
    <location>
        <begin position="11"/>
        <end position="144"/>
    </location>
</feature>